<dbReference type="InterPro" id="IPR001434">
    <property type="entry name" value="OmcB-like_DUF11"/>
</dbReference>
<gene>
    <name evidence="4" type="ORF">DX873_12625</name>
</gene>
<evidence type="ECO:0000313" key="4">
    <source>
        <dbReference type="EMBL" id="RDY60168.1"/>
    </source>
</evidence>
<feature type="domain" description="DUF11" evidence="3">
    <location>
        <begin position="205"/>
        <end position="322"/>
    </location>
</feature>
<keyword evidence="5" id="KW-1185">Reference proteome</keyword>
<feature type="domain" description="DUF11" evidence="3">
    <location>
        <begin position="473"/>
        <end position="581"/>
    </location>
</feature>
<dbReference type="PANTHER" id="PTHR34819:SF3">
    <property type="entry name" value="CELL SURFACE PROTEIN"/>
    <property type="match status" value="1"/>
</dbReference>
<dbReference type="PANTHER" id="PTHR34819">
    <property type="entry name" value="LARGE CYSTEINE-RICH PERIPLASMIC PROTEIN OMCB"/>
    <property type="match status" value="1"/>
</dbReference>
<dbReference type="OrthoDB" id="9805017at2"/>
<dbReference type="Gene3D" id="2.60.40.3080">
    <property type="match status" value="3"/>
</dbReference>
<feature type="region of interest" description="Disordered" evidence="1">
    <location>
        <begin position="961"/>
        <end position="984"/>
    </location>
</feature>
<dbReference type="NCBIfam" id="TIGR01451">
    <property type="entry name" value="B_ant_repeat"/>
    <property type="match status" value="9"/>
</dbReference>
<feature type="domain" description="DUF11" evidence="3">
    <location>
        <begin position="1117"/>
        <end position="1227"/>
    </location>
</feature>
<dbReference type="InterPro" id="IPR026341">
    <property type="entry name" value="T9SS_type_B"/>
</dbReference>
<feature type="domain" description="DUF11" evidence="3">
    <location>
        <begin position="988"/>
        <end position="1098"/>
    </location>
</feature>
<feature type="region of interest" description="Disordered" evidence="1">
    <location>
        <begin position="312"/>
        <end position="338"/>
    </location>
</feature>
<accession>A0A371JRN3</accession>
<dbReference type="RefSeq" id="WP_116184777.1">
    <property type="nucleotide sequence ID" value="NZ_QTJX01000002.1"/>
</dbReference>
<dbReference type="EMBL" id="QTJX01000002">
    <property type="protein sequence ID" value="RDY60168.1"/>
    <property type="molecule type" value="Genomic_DNA"/>
</dbReference>
<dbReference type="InterPro" id="IPR051172">
    <property type="entry name" value="Chlamydia_OmcB"/>
</dbReference>
<name>A0A371JRN3_9FLAO</name>
<feature type="domain" description="DUF11" evidence="3">
    <location>
        <begin position="1258"/>
        <end position="1370"/>
    </location>
</feature>
<feature type="domain" description="DUF11" evidence="3">
    <location>
        <begin position="860"/>
        <end position="970"/>
    </location>
</feature>
<dbReference type="InterPro" id="IPR013783">
    <property type="entry name" value="Ig-like_fold"/>
</dbReference>
<proteinExistence type="predicted"/>
<feature type="chain" id="PRO_5016753062" evidence="2">
    <location>
        <begin position="30"/>
        <end position="1469"/>
    </location>
</feature>
<evidence type="ECO:0000256" key="1">
    <source>
        <dbReference type="SAM" id="MobiDB-lite"/>
    </source>
</evidence>
<feature type="signal peptide" evidence="2">
    <location>
        <begin position="1"/>
        <end position="29"/>
    </location>
</feature>
<sequence length="1469" mass="154612">MNILPLCKKKGISAVLFLILFCLTHWGYAQDCSIDAGTPETICESVGTHNLSGTSSGSFSVNPTWSQIAGPAITITDPTNLTTSITGFTGGNTYTFRLSATCADTTPVFQDVDITVAPVVSSNAGVDQILSQVTSVFLNATPPSSGTGTWGQISGPTLVSFANANDENTQVFGMIPGAYFFEWIVSNGTCPAVSDVVGVSIQAVDLELEMLASNTSPDVGDVVTFTINVSNQGDVAASGVSIENLVPQGYDNIVAINNGGTFNFGTRAITWTGLNVPLGTNTAVLTFNATVQTPTATPDEFMHISEVTFANEIDSDSTPNNDDGDQSEDDEVSLTASPQQADLSLTKTVVGSEFTPNVGESISFVISVTNSGPDDATNVVVVDQLLSGFNFDSYTATIGTYDNTTGFWQIGTLSNGATETLTIDVTVNPSGNYTNTSQVIASDGFDIDSTPANGVSSEDDQGDVTIAPVNVVDLSLNKSVDNTTPDVGSNVVFTLTTSNDGPSDATSVLVEDLLPSGFVYVSDDGGGDYNDATGTWDVGTLANGNTEILNITASVNPTGIYTNVAEITAHDQADTDSTPNNGLSTEDDQDDVVLVPVPLVDVSVTQNANTLTPNVGDQIIFTITVLNDGPSEATNIVVTDFLPSGYAFVNATPSVGFYNPLIGSWIVGSLANGASETLVLTADVLPSGNYANTAELTGLNEADVDSFPANNDGTEDDQETVVPVPVHISDLILRKFVNVLSPLVGQQVIFDVNISNDGPSDVTGVQILDLLPSGYTYVSSTRTAGTYNPATGIWDLNGVIPNGTTETLTIVATVNPTGDYFNVAEVIASDNLDPNSTPNNTNFFENDLDSAGTTPIPATDLTLDKSVDNEFPDVLDTVNFTLILTNEGPSDATGIVVLDELPTGYTYISDDSGGAYNPVNGAWNVGTVLAGNNSVLTISVQVNPSGNYVNSAEILAVVQLDPDSTPGNNDPTEDDQDEQGTTPRAVTDISISKTVDNLSPSVGDDIVFTITVNNAGPNDATGLVIEDLLGSGYGFVSASATSGTYDEISGGWDLPSITSGASEIMQITAQVLPNGNYTNTAELIALDTFDPDSTPNNNLSSEDDQATVVPVPGGLADLSLTKIVDNASPNVGEVVRFTLSLTNNGLSNATGVMVLDQLPVGFTYQSHVATAGVYDPATGVWTLNGTILNQDTANLEILALVNAPTGATDEYLNIANISASDFPDPDSDVTQGISVDDLSDGLQDDDEASVLVVPQTTDLAISKTVNNTSPNIGDEVEFTITVVNQGGFPTTNIGIEEQLPRGYALISHQVSLGIYDQDSGFWEIDLLRVSESATLQLTVEVLDIEDYVNIASLAFSDQWDMDTSNDSDQAFVEPTCLVIYNEFSPNGDGVNEFFKIDCISRYPNNRLQVYNRWGNIVFEQRSYNNDWDGTSNGRAIIQKGDALPVGTYYYVLDLGDGSVPRTDWLYINR</sequence>
<evidence type="ECO:0000256" key="2">
    <source>
        <dbReference type="SAM" id="SignalP"/>
    </source>
</evidence>
<dbReference type="InterPro" id="IPR047589">
    <property type="entry name" value="DUF11_rpt"/>
</dbReference>
<keyword evidence="2" id="KW-0732">Signal</keyword>
<evidence type="ECO:0000259" key="3">
    <source>
        <dbReference type="Pfam" id="PF01345"/>
    </source>
</evidence>
<dbReference type="Gene3D" id="2.60.40.10">
    <property type="entry name" value="Immunoglobulins"/>
    <property type="match status" value="4"/>
</dbReference>
<reference evidence="4 5" key="1">
    <citation type="submission" date="2018-08" db="EMBL/GenBank/DDBJ databases">
        <title>Muricauda nanhaiensis sp. nov., isolated from seawater of the South China Sea.</title>
        <authorList>
            <person name="Dang Y."/>
        </authorList>
    </citation>
    <scope>NUCLEOTIDE SEQUENCE [LARGE SCALE GENOMIC DNA]</scope>
    <source>
        <strain evidence="4 5">SM1704</strain>
    </source>
</reference>
<comment type="caution">
    <text evidence="4">The sequence shown here is derived from an EMBL/GenBank/DDBJ whole genome shotgun (WGS) entry which is preliminary data.</text>
</comment>
<feature type="domain" description="DUF11" evidence="3">
    <location>
        <begin position="342"/>
        <end position="454"/>
    </location>
</feature>
<evidence type="ECO:0000313" key="5">
    <source>
        <dbReference type="Proteomes" id="UP000261828"/>
    </source>
</evidence>
<feature type="domain" description="DUF11" evidence="3">
    <location>
        <begin position="601"/>
        <end position="713"/>
    </location>
</feature>
<dbReference type="Proteomes" id="UP000261828">
    <property type="component" value="Unassembled WGS sequence"/>
</dbReference>
<feature type="domain" description="DUF11" evidence="3">
    <location>
        <begin position="730"/>
        <end position="841"/>
    </location>
</feature>
<organism evidence="4 5">
    <name type="scientific">Flagellimonas nanhaiensis</name>
    <dbReference type="NCBI Taxonomy" id="2292706"/>
    <lineage>
        <taxon>Bacteria</taxon>
        <taxon>Pseudomonadati</taxon>
        <taxon>Bacteroidota</taxon>
        <taxon>Flavobacteriia</taxon>
        <taxon>Flavobacteriales</taxon>
        <taxon>Flavobacteriaceae</taxon>
        <taxon>Flagellimonas</taxon>
    </lineage>
</organism>
<feature type="compositionally biased region" description="Acidic residues" evidence="1">
    <location>
        <begin position="322"/>
        <end position="332"/>
    </location>
</feature>
<protein>
    <submittedName>
        <fullName evidence="4">DUF11 domain-containing protein</fullName>
    </submittedName>
</protein>
<dbReference type="Pfam" id="PF01345">
    <property type="entry name" value="DUF11"/>
    <property type="match status" value="9"/>
</dbReference>
<dbReference type="NCBIfam" id="TIGR04131">
    <property type="entry name" value="Bac_Flav_CTERM"/>
    <property type="match status" value="1"/>
</dbReference>
<dbReference type="Pfam" id="PF13585">
    <property type="entry name" value="CHU_C"/>
    <property type="match status" value="1"/>
</dbReference>